<comment type="caution">
    <text evidence="1">The sequence shown here is derived from an EMBL/GenBank/DDBJ whole genome shotgun (WGS) entry which is preliminary data.</text>
</comment>
<reference evidence="1 2" key="1">
    <citation type="journal article" date="2014" name="Int. J. Syst. Evol. Microbiol.">
        <title>Complete genome sequence of Corynebacterium casei LMG S-19264T (=DSM 44701T), isolated from a smear-ripened cheese.</title>
        <authorList>
            <consortium name="US DOE Joint Genome Institute (JGI-PGF)"/>
            <person name="Walter F."/>
            <person name="Albersmeier A."/>
            <person name="Kalinowski J."/>
            <person name="Ruckert C."/>
        </authorList>
    </citation>
    <scope>NUCLEOTIDE SEQUENCE [LARGE SCALE GENOMIC DNA]</scope>
    <source>
        <strain evidence="1 2">CGMCC 4.7206</strain>
    </source>
</reference>
<protein>
    <submittedName>
        <fullName evidence="1">Uncharacterized protein</fullName>
    </submittedName>
</protein>
<accession>A0A917JHL1</accession>
<sequence length="71" mass="7541">MGRIAATTADSSAFLMVRIEYPLARRNAPLFPPAPAGAHFFPGCAQFMESGGGAAVSDWVERKCGPQPFGR</sequence>
<evidence type="ECO:0000313" key="1">
    <source>
        <dbReference type="EMBL" id="GGI68845.1"/>
    </source>
</evidence>
<proteinExistence type="predicted"/>
<evidence type="ECO:0000313" key="2">
    <source>
        <dbReference type="Proteomes" id="UP000597989"/>
    </source>
</evidence>
<name>A0A917JHL1_9PSEU</name>
<dbReference type="Proteomes" id="UP000597989">
    <property type="component" value="Unassembled WGS sequence"/>
</dbReference>
<organism evidence="1 2">
    <name type="scientific">Saccharopolyspora thermophila</name>
    <dbReference type="NCBI Taxonomy" id="89367"/>
    <lineage>
        <taxon>Bacteria</taxon>
        <taxon>Bacillati</taxon>
        <taxon>Actinomycetota</taxon>
        <taxon>Actinomycetes</taxon>
        <taxon>Pseudonocardiales</taxon>
        <taxon>Pseudonocardiaceae</taxon>
        <taxon>Saccharopolyspora</taxon>
    </lineage>
</organism>
<dbReference type="AlphaFoldDB" id="A0A917JHL1"/>
<dbReference type="EMBL" id="BMMT01000001">
    <property type="protein sequence ID" value="GGI68845.1"/>
    <property type="molecule type" value="Genomic_DNA"/>
</dbReference>
<gene>
    <name evidence="1" type="ORF">GCM10011581_02310</name>
</gene>